<dbReference type="PANTHER" id="PTHR48044:SF82">
    <property type="entry name" value="GLYCOSYLTRANSFERASE"/>
    <property type="match status" value="1"/>
</dbReference>
<dbReference type="GO" id="GO:0008194">
    <property type="term" value="F:UDP-glycosyltransferase activity"/>
    <property type="evidence" value="ECO:0007669"/>
    <property type="project" value="UniProtKB-ARBA"/>
</dbReference>
<protein>
    <recommendedName>
        <fullName evidence="7">Glycosyltransferase</fullName>
    </recommendedName>
</protein>
<evidence type="ECO:0000256" key="4">
    <source>
        <dbReference type="SAM" id="Coils"/>
    </source>
</evidence>
<accession>A0ABD3RIN7</accession>
<dbReference type="CDD" id="cd03784">
    <property type="entry name" value="GT1_Gtf-like"/>
    <property type="match status" value="1"/>
</dbReference>
<comment type="similarity">
    <text evidence="1">Belongs to the UDP-glycosyltransferase family.</text>
</comment>
<dbReference type="InterPro" id="IPR002213">
    <property type="entry name" value="UDP_glucos_trans"/>
</dbReference>
<dbReference type="GO" id="GO:0016138">
    <property type="term" value="P:glycoside biosynthetic process"/>
    <property type="evidence" value="ECO:0007669"/>
    <property type="project" value="UniProtKB-ARBA"/>
</dbReference>
<dbReference type="Pfam" id="PF00201">
    <property type="entry name" value="UDPGT"/>
    <property type="match status" value="1"/>
</dbReference>
<keyword evidence="6" id="KW-1185">Reference proteome</keyword>
<comment type="caution">
    <text evidence="5">The sequence shown here is derived from an EMBL/GenBank/DDBJ whole genome shotgun (WGS) entry which is preliminary data.</text>
</comment>
<proteinExistence type="inferred from homology"/>
<dbReference type="EMBL" id="JBJXBP010000008">
    <property type="protein sequence ID" value="KAL3812809.1"/>
    <property type="molecule type" value="Genomic_DNA"/>
</dbReference>
<evidence type="ECO:0000256" key="2">
    <source>
        <dbReference type="ARBA" id="ARBA00022676"/>
    </source>
</evidence>
<dbReference type="Proteomes" id="UP001634393">
    <property type="component" value="Unassembled WGS sequence"/>
</dbReference>
<evidence type="ECO:0000313" key="6">
    <source>
        <dbReference type="Proteomes" id="UP001634393"/>
    </source>
</evidence>
<dbReference type="FunFam" id="3.40.50.2000:FF:000060">
    <property type="entry name" value="Glycosyltransferase"/>
    <property type="match status" value="1"/>
</dbReference>
<gene>
    <name evidence="5" type="ORF">ACJIZ3_014077</name>
</gene>
<feature type="coiled-coil region" evidence="4">
    <location>
        <begin position="415"/>
        <end position="442"/>
    </location>
</feature>
<keyword evidence="2" id="KW-0328">Glycosyltransferase</keyword>
<evidence type="ECO:0000256" key="3">
    <source>
        <dbReference type="ARBA" id="ARBA00022679"/>
    </source>
</evidence>
<sequence>MDKERNISKILMFPWLAHGHIFPYLELAKRIIKRKNFYIYFCSTSINFSSIKNFVEKNFLSNSIELVEIHLKPSPELPPHYHTTKNLPSNLNFTLLKAFQTSSSSFSDTVSILKPDLVIYDIFQPWSAKIASLQGIPAVHFAALGAATPSFVYHHYTNFDANFPFQELTLKKHEKKSIDNLIEFLYANVFEEDKDVVFVNYKLSCDFVMLKTNKGLEGKYIDYLTNVCKKMILPVGPLVSDASEIDEESSEILKWLSTKNKYSTLYISFGSEYFLSKDEIEEIAKGLDLCGVNFIWVIRFPIGETVNIEEALPREFLERVQERGKIVEGWAPQANILAHESTGGFMSHCGWSSVNESVYFGVPVIGMPMKLNMFIDARMLGDADACIEVVRNENEVYKGEEIAEAINKVIFEKNGEEFRRRARELSEKMKIEEEEALDETSEHLWRLCFKNKSQNYPHRFDLPPKQVDPPIGKYMAMS</sequence>
<name>A0ABD3RIN7_9LAMI</name>
<dbReference type="SUPFAM" id="SSF53756">
    <property type="entry name" value="UDP-Glycosyltransferase/glycogen phosphorylase"/>
    <property type="match status" value="1"/>
</dbReference>
<organism evidence="5 6">
    <name type="scientific">Penstemon smallii</name>
    <dbReference type="NCBI Taxonomy" id="265156"/>
    <lineage>
        <taxon>Eukaryota</taxon>
        <taxon>Viridiplantae</taxon>
        <taxon>Streptophyta</taxon>
        <taxon>Embryophyta</taxon>
        <taxon>Tracheophyta</taxon>
        <taxon>Spermatophyta</taxon>
        <taxon>Magnoliopsida</taxon>
        <taxon>eudicotyledons</taxon>
        <taxon>Gunneridae</taxon>
        <taxon>Pentapetalae</taxon>
        <taxon>asterids</taxon>
        <taxon>lamiids</taxon>
        <taxon>Lamiales</taxon>
        <taxon>Plantaginaceae</taxon>
        <taxon>Cheloneae</taxon>
        <taxon>Penstemon</taxon>
    </lineage>
</organism>
<evidence type="ECO:0008006" key="7">
    <source>
        <dbReference type="Google" id="ProtNLM"/>
    </source>
</evidence>
<dbReference type="Gene3D" id="3.40.50.2000">
    <property type="entry name" value="Glycogen Phosphorylase B"/>
    <property type="match status" value="2"/>
</dbReference>
<dbReference type="PANTHER" id="PTHR48044">
    <property type="entry name" value="GLYCOSYLTRANSFERASE"/>
    <property type="match status" value="1"/>
</dbReference>
<evidence type="ECO:0000313" key="5">
    <source>
        <dbReference type="EMBL" id="KAL3812809.1"/>
    </source>
</evidence>
<keyword evidence="4" id="KW-0175">Coiled coil</keyword>
<dbReference type="AlphaFoldDB" id="A0ABD3RIN7"/>
<evidence type="ECO:0000256" key="1">
    <source>
        <dbReference type="ARBA" id="ARBA00009995"/>
    </source>
</evidence>
<reference evidence="5 6" key="1">
    <citation type="submission" date="2024-12" db="EMBL/GenBank/DDBJ databases">
        <title>The unique morphological basis and parallel evolutionary history of personate flowers in Penstemon.</title>
        <authorList>
            <person name="Depatie T.H."/>
            <person name="Wessinger C.A."/>
        </authorList>
    </citation>
    <scope>NUCLEOTIDE SEQUENCE [LARGE SCALE GENOMIC DNA]</scope>
    <source>
        <strain evidence="5">WTNN_2</strain>
        <tissue evidence="5">Leaf</tissue>
    </source>
</reference>
<keyword evidence="3" id="KW-0808">Transferase</keyword>